<dbReference type="Pfam" id="PF00270">
    <property type="entry name" value="DEAD"/>
    <property type="match status" value="1"/>
</dbReference>
<evidence type="ECO:0000256" key="9">
    <source>
        <dbReference type="ARBA" id="ARBA00023118"/>
    </source>
</evidence>
<gene>
    <name evidence="11" type="ORF">NCTC13028_00600</name>
</gene>
<dbReference type="PROSITE" id="PS51643">
    <property type="entry name" value="HD_CAS3"/>
    <property type="match status" value="1"/>
</dbReference>
<name>A0A2X2VWL1_CLOCO</name>
<keyword evidence="5" id="KW-0547">Nucleotide-binding</keyword>
<dbReference type="SUPFAM" id="SSF109604">
    <property type="entry name" value="HD-domain/PDEase-like"/>
    <property type="match status" value="1"/>
</dbReference>
<dbReference type="SMART" id="SM00487">
    <property type="entry name" value="DEXDc"/>
    <property type="match status" value="1"/>
</dbReference>
<evidence type="ECO:0000256" key="1">
    <source>
        <dbReference type="ARBA" id="ARBA00006847"/>
    </source>
</evidence>
<dbReference type="CDD" id="cd09641">
    <property type="entry name" value="Cas3''_I"/>
    <property type="match status" value="1"/>
</dbReference>
<dbReference type="GO" id="GO:0016787">
    <property type="term" value="F:hydrolase activity"/>
    <property type="evidence" value="ECO:0007669"/>
    <property type="project" value="UniProtKB-KW"/>
</dbReference>
<dbReference type="NCBIfam" id="TIGR01596">
    <property type="entry name" value="cas3_HD"/>
    <property type="match status" value="1"/>
</dbReference>
<comment type="similarity">
    <text evidence="2">In the central section; belongs to the CRISPR-associated helicase Cas3 family.</text>
</comment>
<proteinExistence type="inferred from homology"/>
<dbReference type="EMBL" id="UAWC01000001">
    <property type="protein sequence ID" value="SQB33606.1"/>
    <property type="molecule type" value="Genomic_DNA"/>
</dbReference>
<dbReference type="GO" id="GO:0004518">
    <property type="term" value="F:nuclease activity"/>
    <property type="evidence" value="ECO:0007669"/>
    <property type="project" value="UniProtKB-KW"/>
</dbReference>
<dbReference type="InterPro" id="IPR011545">
    <property type="entry name" value="DEAD/DEAH_box_helicase_dom"/>
</dbReference>
<evidence type="ECO:0000256" key="6">
    <source>
        <dbReference type="ARBA" id="ARBA00022801"/>
    </source>
</evidence>
<evidence type="ECO:0000256" key="4">
    <source>
        <dbReference type="ARBA" id="ARBA00022723"/>
    </source>
</evidence>
<dbReference type="GO" id="GO:0046872">
    <property type="term" value="F:metal ion binding"/>
    <property type="evidence" value="ECO:0007669"/>
    <property type="project" value="UniProtKB-KW"/>
</dbReference>
<dbReference type="Proteomes" id="UP000250223">
    <property type="component" value="Unassembled WGS sequence"/>
</dbReference>
<evidence type="ECO:0000256" key="5">
    <source>
        <dbReference type="ARBA" id="ARBA00022741"/>
    </source>
</evidence>
<dbReference type="AlphaFoldDB" id="A0A2X2VWL1"/>
<evidence type="ECO:0000313" key="12">
    <source>
        <dbReference type="Proteomes" id="UP000250223"/>
    </source>
</evidence>
<protein>
    <submittedName>
        <fullName evidence="11">CRISPR-associated helicase, Cas3 family</fullName>
    </submittedName>
</protein>
<dbReference type="InterPro" id="IPR006474">
    <property type="entry name" value="Helicase_Cas3_CRISPR-ass_core"/>
</dbReference>
<dbReference type="InterPro" id="IPR027417">
    <property type="entry name" value="P-loop_NTPase"/>
</dbReference>
<dbReference type="Gene3D" id="3.40.50.300">
    <property type="entry name" value="P-loop containing nucleotide triphosphate hydrolases"/>
    <property type="match status" value="2"/>
</dbReference>
<keyword evidence="3" id="KW-0540">Nuclease</keyword>
<dbReference type="InterPro" id="IPR050079">
    <property type="entry name" value="DEAD_box_RNA_helicase"/>
</dbReference>
<comment type="similarity">
    <text evidence="1">In the N-terminal section; belongs to the CRISPR-associated nuclease Cas3-HD family.</text>
</comment>
<dbReference type="GO" id="GO:0051607">
    <property type="term" value="P:defense response to virus"/>
    <property type="evidence" value="ECO:0007669"/>
    <property type="project" value="UniProtKB-KW"/>
</dbReference>
<keyword evidence="4" id="KW-0479">Metal-binding</keyword>
<sequence length="769" mass="89958">MGNPFLAKTKNRETIIEHTDKLYKNFLDLKRIYPNVENLDWYILKLACLYHDLGKMNIKFQNKLIKKLNAKSLEEGRDDIIEELKDNFYEIDEIPHGYLSAAFLPKQELKEKYSKDELRILYQSIYYHHTRDKLENHDNLMIIVKEELSNYIDEFNYDKIPKIEKLNPSFIKYVKRRIPDERDSNEVAKQYIVTKGLLNKIDYSASGDIAVEIENENLFKKTYDYLKIGGFKPNKLQEYMITHQENNNIIRASTGIGKTEAALFWIGNNKGFFTLPLKVSINAIYDRIVDKIKFGKENTALLHSETSLEYLKRNNNELDKEYINKTKQLSLPLTVCTLDQLIDFIFKYEGYELKLATLSYSKLVIDEIQMYSPELVAYLIVALKQITEMGGKFSIVTATLPPVFTHFIKDNVKDLKIPEPFYKEVEGKMQLRHKLNVIKEDINVEHLKKNYKDKKILVIVNTVKKAQEIYDVLQKELVENSLVKDNYINMLHSRFTKEDRGKKEDEILTMGKLENKQCGIWITTQVVEASLDIDFDLLYTELSDISGLFQRMGRVYRNRTLKDNITNIYVYVGANKFTSGIGNSDKSIIDKDIFNLSKEALINYVGSSDGKEINEVDKMNLVEKVYSVENLGNTEYYSKIKNVIDKMSDIKAFEYNKKDINLRNIENTNIIPKEVYEENKDFIQENADLINNTNKLNARIIARNNINKFVISIPTYEFKRANENGYIHDFVEISEKVEIPVMAYKYSNAKGLERPKENMKEFNEQNQFM</sequence>
<keyword evidence="7" id="KW-0347">Helicase</keyword>
<evidence type="ECO:0000256" key="2">
    <source>
        <dbReference type="ARBA" id="ARBA00009046"/>
    </source>
</evidence>
<dbReference type="PANTHER" id="PTHR47959">
    <property type="entry name" value="ATP-DEPENDENT RNA HELICASE RHLE-RELATED"/>
    <property type="match status" value="1"/>
</dbReference>
<evidence type="ECO:0000313" key="11">
    <source>
        <dbReference type="EMBL" id="SQB33606.1"/>
    </source>
</evidence>
<evidence type="ECO:0000256" key="7">
    <source>
        <dbReference type="ARBA" id="ARBA00022806"/>
    </source>
</evidence>
<keyword evidence="9" id="KW-0051">Antiviral defense</keyword>
<evidence type="ECO:0000256" key="8">
    <source>
        <dbReference type="ARBA" id="ARBA00022840"/>
    </source>
</evidence>
<dbReference type="SUPFAM" id="SSF52540">
    <property type="entry name" value="P-loop containing nucleoside triphosphate hydrolases"/>
    <property type="match status" value="1"/>
</dbReference>
<dbReference type="InterPro" id="IPR038257">
    <property type="entry name" value="CRISPR-assoc_Cas3_HD_sf"/>
</dbReference>
<evidence type="ECO:0000259" key="10">
    <source>
        <dbReference type="PROSITE" id="PS51643"/>
    </source>
</evidence>
<dbReference type="RefSeq" id="WP_111921208.1">
    <property type="nucleotide sequence ID" value="NZ_UAWC01000001.1"/>
</dbReference>
<dbReference type="GO" id="GO:0005829">
    <property type="term" value="C:cytosol"/>
    <property type="evidence" value="ECO:0007669"/>
    <property type="project" value="TreeGrafter"/>
</dbReference>
<dbReference type="Gene3D" id="1.10.3210.30">
    <property type="match status" value="1"/>
</dbReference>
<dbReference type="GO" id="GO:0003676">
    <property type="term" value="F:nucleic acid binding"/>
    <property type="evidence" value="ECO:0007669"/>
    <property type="project" value="InterPro"/>
</dbReference>
<feature type="domain" description="HD Cas3-type" evidence="10">
    <location>
        <begin position="8"/>
        <end position="204"/>
    </location>
</feature>
<dbReference type="PANTHER" id="PTHR47959:SF16">
    <property type="entry name" value="CRISPR-ASSOCIATED NUCLEASE_HELICASE CAS3-RELATED"/>
    <property type="match status" value="1"/>
</dbReference>
<dbReference type="Pfam" id="PF18019">
    <property type="entry name" value="Cas3_HD"/>
    <property type="match status" value="1"/>
</dbReference>
<dbReference type="GO" id="GO:0003724">
    <property type="term" value="F:RNA helicase activity"/>
    <property type="evidence" value="ECO:0007669"/>
    <property type="project" value="TreeGrafter"/>
</dbReference>
<evidence type="ECO:0000256" key="3">
    <source>
        <dbReference type="ARBA" id="ARBA00022722"/>
    </source>
</evidence>
<accession>A0A2X2VWL1</accession>
<keyword evidence="8" id="KW-0067">ATP-binding</keyword>
<dbReference type="InterPro" id="IPR054712">
    <property type="entry name" value="Cas3-like_dom"/>
</dbReference>
<dbReference type="NCBIfam" id="TIGR01587">
    <property type="entry name" value="cas3_core"/>
    <property type="match status" value="1"/>
</dbReference>
<dbReference type="InterPro" id="IPR014001">
    <property type="entry name" value="Helicase_ATP-bd"/>
</dbReference>
<keyword evidence="6" id="KW-0378">Hydrolase</keyword>
<reference evidence="11 12" key="1">
    <citation type="submission" date="2018-06" db="EMBL/GenBank/DDBJ databases">
        <authorList>
            <consortium name="Pathogen Informatics"/>
            <person name="Doyle S."/>
        </authorList>
    </citation>
    <scope>NUCLEOTIDE SEQUENCE [LARGE SCALE GENOMIC DNA]</scope>
    <source>
        <strain evidence="11 12">NCTC13028</strain>
    </source>
</reference>
<dbReference type="GO" id="GO:0005524">
    <property type="term" value="F:ATP binding"/>
    <property type="evidence" value="ECO:0007669"/>
    <property type="project" value="UniProtKB-KW"/>
</dbReference>
<dbReference type="Pfam" id="PF22590">
    <property type="entry name" value="Cas3-like_C_2"/>
    <property type="match status" value="1"/>
</dbReference>
<dbReference type="InterPro" id="IPR006483">
    <property type="entry name" value="CRISPR-assoc_Cas3_HD"/>
</dbReference>
<organism evidence="11 12">
    <name type="scientific">Clostridium cochlearium</name>
    <dbReference type="NCBI Taxonomy" id="1494"/>
    <lineage>
        <taxon>Bacteria</taxon>
        <taxon>Bacillati</taxon>
        <taxon>Bacillota</taxon>
        <taxon>Clostridia</taxon>
        <taxon>Eubacteriales</taxon>
        <taxon>Clostridiaceae</taxon>
        <taxon>Clostridium</taxon>
    </lineage>
</organism>